<evidence type="ECO:0000256" key="1">
    <source>
        <dbReference type="ARBA" id="ARBA00010139"/>
    </source>
</evidence>
<dbReference type="EMBL" id="KV460207">
    <property type="protein sequence ID" value="OBU01180.1"/>
    <property type="molecule type" value="Genomic_DNA"/>
</dbReference>
<organism evidence="5 6">
    <name type="scientific">Pseudogymnoascus verrucosus</name>
    <dbReference type="NCBI Taxonomy" id="342668"/>
    <lineage>
        <taxon>Eukaryota</taxon>
        <taxon>Fungi</taxon>
        <taxon>Dikarya</taxon>
        <taxon>Ascomycota</taxon>
        <taxon>Pezizomycotina</taxon>
        <taxon>Leotiomycetes</taxon>
        <taxon>Thelebolales</taxon>
        <taxon>Thelebolaceae</taxon>
        <taxon>Pseudogymnoascus</taxon>
    </lineage>
</organism>
<reference evidence="6" key="2">
    <citation type="journal article" date="2018" name="Nat. Commun.">
        <title>Extreme sensitivity to ultraviolet light in the fungal pathogen causing white-nose syndrome of bats.</title>
        <authorList>
            <person name="Palmer J.M."/>
            <person name="Drees K.P."/>
            <person name="Foster J.T."/>
            <person name="Lindner D.L."/>
        </authorList>
    </citation>
    <scope>NUCLEOTIDE SEQUENCE [LARGE SCALE GENOMIC DNA]</scope>
    <source>
        <strain evidence="6">UAMH 10579</strain>
    </source>
</reference>
<dbReference type="PANTHER" id="PTHR42877">
    <property type="entry name" value="L-ORNITHINE N(5)-MONOOXYGENASE-RELATED"/>
    <property type="match status" value="1"/>
</dbReference>
<proteinExistence type="inferred from homology"/>
<dbReference type="AlphaFoldDB" id="A0A2P2SWJ7"/>
<keyword evidence="3" id="KW-0274">FAD</keyword>
<dbReference type="GeneID" id="28834053"/>
<dbReference type="RefSeq" id="XP_018134912.1">
    <property type="nucleotide sequence ID" value="XM_018270195.2"/>
</dbReference>
<dbReference type="Proteomes" id="UP000091956">
    <property type="component" value="Unassembled WGS sequence"/>
</dbReference>
<evidence type="ECO:0000256" key="3">
    <source>
        <dbReference type="ARBA" id="ARBA00022827"/>
    </source>
</evidence>
<dbReference type="OrthoDB" id="74360at2759"/>
<keyword evidence="2" id="KW-0285">Flavoprotein</keyword>
<dbReference type="InterPro" id="IPR036188">
    <property type="entry name" value="FAD/NAD-bd_sf"/>
</dbReference>
<evidence type="ECO:0000256" key="2">
    <source>
        <dbReference type="ARBA" id="ARBA00022630"/>
    </source>
</evidence>
<evidence type="ECO:0000313" key="5">
    <source>
        <dbReference type="EMBL" id="OBU01180.1"/>
    </source>
</evidence>
<dbReference type="GO" id="GO:0050660">
    <property type="term" value="F:flavin adenine dinucleotide binding"/>
    <property type="evidence" value="ECO:0007669"/>
    <property type="project" value="InterPro"/>
</dbReference>
<name>A0A2P2SWJ7_9PEZI</name>
<evidence type="ECO:0000256" key="4">
    <source>
        <dbReference type="ARBA" id="ARBA00023002"/>
    </source>
</evidence>
<sequence>MAPHAVAAQADSALTLDPQLAKASLKPSIVNQAPLRTLFPPLVIEEHPIDEVPRLRVVVVGAGIAGINAGILLPRKVPNIDLVILERHADLGGTWHTNVYPGVKCDIPSDVYQSTFAPQTTWSENYSPGAEIQAYWKKVAQKYDTEKHIRYGTSVTRADWSDEKSKWVLKVVTNGLETVEEADFLITATGHFSDPRLPNYPGRDEYEGHLVHSSSWDPAFDPAGKRVAVIGNGASGLQIVPQLQKLSSHVDHYARSKTWIAGSFTGEELHRGPGRTPPPQDPEAYLKHRKKLEEASFSRFSTIIKGGPTNAKSKETFTKLMSNRLGDRTDLLEKITPDFSPNCRRLTPGPGYLEAITQPNVSYISTPISKFTKTGIALQDGTTHDYDAIICSTGADTTFAPHFPIVANGINLQTAWRPGVGPEHQPGFPDSYLGIGAPQFPNFLQILGPNSTGLGGTIPHAIETQVTYAAKILRKVSTQGIRTITPSVQATADFRAYCESFFPRTVMSENCSSWYNGGIAGGRIHGIWPGSGTHAVLSRRDPRWEDFDYTYRNEQGNRFAWFGNGWTTKDVKAADGQEDLNFTPYLKVESVTGDIDLKALHEDGFEL</sequence>
<dbReference type="GO" id="GO:0004499">
    <property type="term" value="F:N,N-dimethylaniline monooxygenase activity"/>
    <property type="evidence" value="ECO:0007669"/>
    <property type="project" value="InterPro"/>
</dbReference>
<keyword evidence="4" id="KW-0560">Oxidoreductase</keyword>
<evidence type="ECO:0008006" key="7">
    <source>
        <dbReference type="Google" id="ProtNLM"/>
    </source>
</evidence>
<keyword evidence="6" id="KW-1185">Reference proteome</keyword>
<dbReference type="PANTHER" id="PTHR42877:SF6">
    <property type="entry name" value="MONOOXYGENASE, PUTATIVE (AFU_ORTHOLOGUE AFUA_3G15050)-RELATED"/>
    <property type="match status" value="1"/>
</dbReference>
<gene>
    <name evidence="5" type="ORF">VE01_00667</name>
</gene>
<dbReference type="Gene3D" id="3.50.50.60">
    <property type="entry name" value="FAD/NAD(P)-binding domain"/>
    <property type="match status" value="3"/>
</dbReference>
<protein>
    <recommendedName>
        <fullName evidence="7">FAD/NAD(P)-binding domain-containing protein</fullName>
    </recommendedName>
</protein>
<dbReference type="InterPro" id="IPR051209">
    <property type="entry name" value="FAD-bind_Monooxygenase_sf"/>
</dbReference>
<dbReference type="InterPro" id="IPR020946">
    <property type="entry name" value="Flavin_mOase-like"/>
</dbReference>
<comment type="similarity">
    <text evidence="1">Belongs to the FAD-binding monooxygenase family.</text>
</comment>
<dbReference type="Pfam" id="PF00743">
    <property type="entry name" value="FMO-like"/>
    <property type="match status" value="1"/>
</dbReference>
<dbReference type="PRINTS" id="PR00368">
    <property type="entry name" value="FADPNR"/>
</dbReference>
<accession>A0A2P2SWJ7</accession>
<reference evidence="5 6" key="1">
    <citation type="submission" date="2016-03" db="EMBL/GenBank/DDBJ databases">
        <title>Comparative genomics of Pseudogymnoascus destructans, the fungus causing white-nose syndrome of bats.</title>
        <authorList>
            <person name="Palmer J.M."/>
            <person name="Drees K.P."/>
            <person name="Foster J.T."/>
            <person name="Lindner D.L."/>
        </authorList>
    </citation>
    <scope>NUCLEOTIDE SEQUENCE [LARGE SCALE GENOMIC DNA]</scope>
    <source>
        <strain evidence="5 6">UAMH 10579</strain>
    </source>
</reference>
<evidence type="ECO:0000313" key="6">
    <source>
        <dbReference type="Proteomes" id="UP000091956"/>
    </source>
</evidence>
<dbReference type="SUPFAM" id="SSF51905">
    <property type="entry name" value="FAD/NAD(P)-binding domain"/>
    <property type="match status" value="2"/>
</dbReference>
<dbReference type="GO" id="GO:0050661">
    <property type="term" value="F:NADP binding"/>
    <property type="evidence" value="ECO:0007669"/>
    <property type="project" value="InterPro"/>
</dbReference>